<dbReference type="SUPFAM" id="SSF51206">
    <property type="entry name" value="cAMP-binding domain-like"/>
    <property type="match status" value="1"/>
</dbReference>
<dbReference type="GO" id="GO:0003254">
    <property type="term" value="P:regulation of membrane depolarization"/>
    <property type="evidence" value="ECO:0007669"/>
    <property type="project" value="TreeGrafter"/>
</dbReference>
<accession>A0ABR1G473</accession>
<dbReference type="GO" id="GO:0098855">
    <property type="term" value="C:HCN channel complex"/>
    <property type="evidence" value="ECO:0007669"/>
    <property type="project" value="TreeGrafter"/>
</dbReference>
<evidence type="ECO:0000313" key="1">
    <source>
        <dbReference type="EMBL" id="KAK7247738.1"/>
    </source>
</evidence>
<reference evidence="1 2" key="1">
    <citation type="submission" date="2024-03" db="EMBL/GenBank/DDBJ databases">
        <title>Aureococcus anophagefferens CCMP1851 and Kratosvirus quantuckense: Draft genome of a second virus-susceptible host strain in the model system.</title>
        <authorList>
            <person name="Chase E."/>
            <person name="Truchon A.R."/>
            <person name="Schepens W."/>
            <person name="Wilhelm S.W."/>
        </authorList>
    </citation>
    <scope>NUCLEOTIDE SEQUENCE [LARGE SCALE GENOMIC DNA]</scope>
    <source>
        <strain evidence="1 2">CCMP1851</strain>
    </source>
</reference>
<keyword evidence="1" id="KW-0406">Ion transport</keyword>
<dbReference type="KEGG" id="aaf:AURANDRAFT_61388"/>
<comment type="caution">
    <text evidence="1">The sequence shown here is derived from an EMBL/GenBank/DDBJ whole genome shotgun (WGS) entry which is preliminary data.</text>
</comment>
<dbReference type="PROSITE" id="PS50042">
    <property type="entry name" value="CNMP_BINDING_3"/>
    <property type="match status" value="1"/>
</dbReference>
<dbReference type="GO" id="GO:0005249">
    <property type="term" value="F:voltage-gated potassium channel activity"/>
    <property type="evidence" value="ECO:0007669"/>
    <property type="project" value="TreeGrafter"/>
</dbReference>
<dbReference type="InterPro" id="IPR000595">
    <property type="entry name" value="cNMP-bd_dom"/>
</dbReference>
<dbReference type="PANTHER" id="PTHR45689">
    <property type="entry name" value="I[[H]] CHANNEL, ISOFORM E"/>
    <property type="match status" value="1"/>
</dbReference>
<dbReference type="CDD" id="cd00038">
    <property type="entry name" value="CAP_ED"/>
    <property type="match status" value="1"/>
</dbReference>
<gene>
    <name evidence="1" type="ORF">SO694_00088154</name>
</gene>
<dbReference type="SUPFAM" id="SSF81324">
    <property type="entry name" value="Voltage-gated potassium channels"/>
    <property type="match status" value="1"/>
</dbReference>
<dbReference type="GO" id="GO:0035725">
    <property type="term" value="P:sodium ion transmembrane transport"/>
    <property type="evidence" value="ECO:0007669"/>
    <property type="project" value="TreeGrafter"/>
</dbReference>
<dbReference type="InterPro" id="IPR018490">
    <property type="entry name" value="cNMP-bd_dom_sf"/>
</dbReference>
<evidence type="ECO:0000313" key="2">
    <source>
        <dbReference type="Proteomes" id="UP001363151"/>
    </source>
</evidence>
<keyword evidence="1" id="KW-0407">Ion channel</keyword>
<dbReference type="EMBL" id="JBBJCI010000128">
    <property type="protein sequence ID" value="KAK7247738.1"/>
    <property type="molecule type" value="Genomic_DNA"/>
</dbReference>
<sequence>MADDEESAAPLVRGDEPDYADVPEELALRSGEGLLPAPALSVNVNVNVNDRSASVSVSAGVGSASSEPSSPPAVELAPLPPVPAVQFHPEAKDEHPRPTPPPSALSEEDHPSARSSQHKRRSSLQRMMSSGSPRKKMSLADLMGPVDEPDDDDGGDDLDDRRDDVFPYHLAPYGVMNPLLDWRLGWDIFMMVLIFFVMIVTPFELAYVSGGPFKSNFDRDTFRKGYVIPNKHTGLWFSNMIVNFGFIIDISFNFSTAVYDEKRNEWVLSYGGIAWLYAKSWLLLDVGSILPLEYFFAEAKIVRLLRLFRLFKLAKVLKSQKLVGNVAKHVDMSTKMQTIITYCIFLLFMIHWSACALRLVTDYNLGDCEMAAGQYSDCPKTVLTETGNWGEGIWAVYVEACIWALIALNGEADTITHAECVLGLIIMLMGVIILAFLIGDMSNIMSNLDPVANEFKQTLDNLNDYMAKSGFPNALRLKLREYIMLSEPVYRDHFNKDMLSKLSPSLIAIVARQNLGRVVNRIPFYAYTIQCVHGYRKGSKVYVSCPAPEPEGARPDDDPPPPVIKEGVVTGLPALLRYDVAYADGTSEQNVKFTRIMQMQDRETKLTLYKLNFQRDLFVAKVAHLFTTQLFMTFDKVIHQDLDQNDVMYVIESGKICLLNYDTQKAYGICLKQDNEFFGDDIAMLACGDRQKKLRHYSAHATAVTQLHALNSDEFLELLDSNVALSLFAHHFRVWGCWQRLKRCFAGGREESTRLRKAIKDAEADIEEEEEREKHPSLFDTSEPAALEATDTAALLALVSDASLHGLAEYSVAPREHGARSPHASPEALAHLRKLVAALRAA</sequence>
<proteinExistence type="predicted"/>
<dbReference type="InterPro" id="IPR051413">
    <property type="entry name" value="K/Na_HCN_channel"/>
</dbReference>
<organism evidence="1 2">
    <name type="scientific">Aureococcus anophagefferens</name>
    <name type="common">Harmful bloom alga</name>
    <dbReference type="NCBI Taxonomy" id="44056"/>
    <lineage>
        <taxon>Eukaryota</taxon>
        <taxon>Sar</taxon>
        <taxon>Stramenopiles</taxon>
        <taxon>Ochrophyta</taxon>
        <taxon>Pelagophyceae</taxon>
        <taxon>Pelagomonadales</taxon>
        <taxon>Pelagomonadaceae</taxon>
        <taxon>Aureococcus</taxon>
    </lineage>
</organism>
<dbReference type="InterPro" id="IPR005821">
    <property type="entry name" value="Ion_trans_dom"/>
</dbReference>
<name>A0ABR1G473_AURAN</name>
<dbReference type="InterPro" id="IPR014710">
    <property type="entry name" value="RmlC-like_jellyroll"/>
</dbReference>
<keyword evidence="1" id="KW-0813">Transport</keyword>
<dbReference type="Pfam" id="PF00520">
    <property type="entry name" value="Ion_trans"/>
    <property type="match status" value="1"/>
</dbReference>
<dbReference type="PANTHER" id="PTHR45689:SF5">
    <property type="entry name" value="I[[H]] CHANNEL, ISOFORM E"/>
    <property type="match status" value="1"/>
</dbReference>
<dbReference type="Proteomes" id="UP001363151">
    <property type="component" value="Unassembled WGS sequence"/>
</dbReference>
<dbReference type="Gene3D" id="2.60.120.10">
    <property type="entry name" value="Jelly Rolls"/>
    <property type="match status" value="1"/>
</dbReference>
<dbReference type="Gene3D" id="1.10.287.70">
    <property type="match status" value="1"/>
</dbReference>
<protein>
    <submittedName>
        <fullName evidence="1">Voltage-gated potassium channel</fullName>
    </submittedName>
</protein>
<keyword evidence="2" id="KW-1185">Reference proteome</keyword>